<accession>A0A1K1Z138</accession>
<keyword evidence="1" id="KW-0472">Membrane</keyword>
<gene>
    <name evidence="2" type="ORF">SAMN02745752_02499</name>
</gene>
<dbReference type="Proteomes" id="UP000182350">
    <property type="component" value="Unassembled WGS sequence"/>
</dbReference>
<dbReference type="AlphaFoldDB" id="A0A1K1Z138"/>
<evidence type="ECO:0000313" key="2">
    <source>
        <dbReference type="EMBL" id="SFX67364.1"/>
    </source>
</evidence>
<dbReference type="RefSeq" id="WP_072326823.1">
    <property type="nucleotide sequence ID" value="NZ_FPJW01000009.1"/>
</dbReference>
<keyword evidence="1" id="KW-1133">Transmembrane helix</keyword>
<dbReference type="STRING" id="1122209.SAMN02745752_02499"/>
<proteinExistence type="predicted"/>
<sequence length="243" mass="28591">MNRNSVQKIIQLQEYSWRAINLIALKLFIVMAFPVFLMWNAIEIFDGIYKFFGADMVGYGPASQRWYRILACILVFLSFFAYGAGVFGVIKGERNFPSYRTRELKRIFYKVSGCNGIDMDSYCLLNLEKKNQNIKKFSGLSGSQVVDYFLELTEKKQLPEPTVFYKRLKDGDLQKIEKMFFYELDSREGLFRLRGFDLDADPLEGRVRWAIETPWQAVSVEAFTGFSFYKYKVNWGKWELHFE</sequence>
<keyword evidence="1" id="KW-0812">Transmembrane</keyword>
<protein>
    <submittedName>
        <fullName evidence="2">Uncharacterized protein</fullName>
    </submittedName>
</protein>
<evidence type="ECO:0000256" key="1">
    <source>
        <dbReference type="SAM" id="Phobius"/>
    </source>
</evidence>
<name>A0A1K1Z138_9GAMM</name>
<evidence type="ECO:0000313" key="3">
    <source>
        <dbReference type="Proteomes" id="UP000182350"/>
    </source>
</evidence>
<feature type="transmembrane region" description="Helical" evidence="1">
    <location>
        <begin position="66"/>
        <end position="90"/>
    </location>
</feature>
<organism evidence="2 3">
    <name type="scientific">Marinospirillum alkaliphilum DSM 21637</name>
    <dbReference type="NCBI Taxonomy" id="1122209"/>
    <lineage>
        <taxon>Bacteria</taxon>
        <taxon>Pseudomonadati</taxon>
        <taxon>Pseudomonadota</taxon>
        <taxon>Gammaproteobacteria</taxon>
        <taxon>Oceanospirillales</taxon>
        <taxon>Oceanospirillaceae</taxon>
        <taxon>Marinospirillum</taxon>
    </lineage>
</organism>
<dbReference type="EMBL" id="FPJW01000009">
    <property type="protein sequence ID" value="SFX67364.1"/>
    <property type="molecule type" value="Genomic_DNA"/>
</dbReference>
<keyword evidence="3" id="KW-1185">Reference proteome</keyword>
<feature type="transmembrane region" description="Helical" evidence="1">
    <location>
        <begin position="20"/>
        <end position="42"/>
    </location>
</feature>
<reference evidence="2 3" key="1">
    <citation type="submission" date="2016-11" db="EMBL/GenBank/DDBJ databases">
        <authorList>
            <person name="Jaros S."/>
            <person name="Januszkiewicz K."/>
            <person name="Wedrychowicz H."/>
        </authorList>
    </citation>
    <scope>NUCLEOTIDE SEQUENCE [LARGE SCALE GENOMIC DNA]</scope>
    <source>
        <strain evidence="2 3">DSM 21637</strain>
    </source>
</reference>